<protein>
    <submittedName>
        <fullName evidence="8">Site-specific integrase</fullName>
    </submittedName>
</protein>
<evidence type="ECO:0000313" key="9">
    <source>
        <dbReference type="Proteomes" id="UP001163064"/>
    </source>
</evidence>
<evidence type="ECO:0000313" key="8">
    <source>
        <dbReference type="EMBL" id="MCX3058376.1"/>
    </source>
</evidence>
<dbReference type="EMBL" id="JAPHNL010000002">
    <property type="protein sequence ID" value="MCX3058376.1"/>
    <property type="molecule type" value="Genomic_DNA"/>
</dbReference>
<gene>
    <name evidence="8" type="ORF">OFY01_01030</name>
</gene>
<name>A0ABT3TMZ7_9ACTN</name>
<dbReference type="InterPro" id="IPR050090">
    <property type="entry name" value="Tyrosine_recombinase_XerCD"/>
</dbReference>
<dbReference type="Gene3D" id="1.10.150.130">
    <property type="match status" value="1"/>
</dbReference>
<dbReference type="InterPro" id="IPR010998">
    <property type="entry name" value="Integrase_recombinase_N"/>
</dbReference>
<dbReference type="InterPro" id="IPR002104">
    <property type="entry name" value="Integrase_catalytic"/>
</dbReference>
<dbReference type="Proteomes" id="UP001163064">
    <property type="component" value="Unassembled WGS sequence"/>
</dbReference>
<dbReference type="RefSeq" id="WP_266595341.1">
    <property type="nucleotide sequence ID" value="NZ_JAPHNL010000002.1"/>
</dbReference>
<dbReference type="InterPro" id="IPR013762">
    <property type="entry name" value="Integrase-like_cat_sf"/>
</dbReference>
<reference evidence="8" key="1">
    <citation type="submission" date="2022-10" db="EMBL/GenBank/DDBJ databases">
        <title>Streptomyces beihaiensis sp. nov., a chitin degrading actinobacterium, isolated from shrimp pond soil.</title>
        <authorList>
            <person name="Xie J."/>
            <person name="Shen N."/>
        </authorList>
    </citation>
    <scope>NUCLEOTIDE SEQUENCE</scope>
    <source>
        <strain evidence="8">GXMU-J5</strain>
    </source>
</reference>
<proteinExistence type="predicted"/>
<dbReference type="PROSITE" id="PS51900">
    <property type="entry name" value="CB"/>
    <property type="match status" value="1"/>
</dbReference>
<organism evidence="8 9">
    <name type="scientific">Streptomyces beihaiensis</name>
    <dbReference type="NCBI Taxonomy" id="2984495"/>
    <lineage>
        <taxon>Bacteria</taxon>
        <taxon>Bacillati</taxon>
        <taxon>Actinomycetota</taxon>
        <taxon>Actinomycetes</taxon>
        <taxon>Kitasatosporales</taxon>
        <taxon>Streptomycetaceae</taxon>
        <taxon>Streptomyces</taxon>
    </lineage>
</organism>
<keyword evidence="2 4" id="KW-0238">DNA-binding</keyword>
<evidence type="ECO:0000259" key="6">
    <source>
        <dbReference type="PROSITE" id="PS51898"/>
    </source>
</evidence>
<dbReference type="SUPFAM" id="SSF56349">
    <property type="entry name" value="DNA breaking-rejoining enzymes"/>
    <property type="match status" value="1"/>
</dbReference>
<dbReference type="PANTHER" id="PTHR30349">
    <property type="entry name" value="PHAGE INTEGRASE-RELATED"/>
    <property type="match status" value="1"/>
</dbReference>
<dbReference type="CDD" id="cd01189">
    <property type="entry name" value="INT_ICEBs1_C_like"/>
    <property type="match status" value="1"/>
</dbReference>
<evidence type="ECO:0000256" key="1">
    <source>
        <dbReference type="ARBA" id="ARBA00022908"/>
    </source>
</evidence>
<keyword evidence="9" id="KW-1185">Reference proteome</keyword>
<dbReference type="Pfam" id="PF14659">
    <property type="entry name" value="Phage_int_SAM_3"/>
    <property type="match status" value="1"/>
</dbReference>
<dbReference type="Gene3D" id="1.10.443.10">
    <property type="entry name" value="Intergrase catalytic core"/>
    <property type="match status" value="1"/>
</dbReference>
<evidence type="ECO:0000259" key="7">
    <source>
        <dbReference type="PROSITE" id="PS51900"/>
    </source>
</evidence>
<keyword evidence="3" id="KW-0233">DNA recombination</keyword>
<dbReference type="InterPro" id="IPR044068">
    <property type="entry name" value="CB"/>
</dbReference>
<evidence type="ECO:0000256" key="3">
    <source>
        <dbReference type="ARBA" id="ARBA00023172"/>
    </source>
</evidence>
<feature type="domain" description="Tyr recombinase" evidence="6">
    <location>
        <begin position="210"/>
        <end position="408"/>
    </location>
</feature>
<evidence type="ECO:0000256" key="4">
    <source>
        <dbReference type="PROSITE-ProRule" id="PRU01248"/>
    </source>
</evidence>
<dbReference type="InterPro" id="IPR004107">
    <property type="entry name" value="Integrase_SAM-like_N"/>
</dbReference>
<evidence type="ECO:0000256" key="5">
    <source>
        <dbReference type="SAM" id="MobiDB-lite"/>
    </source>
</evidence>
<feature type="region of interest" description="Disordered" evidence="5">
    <location>
        <begin position="416"/>
        <end position="438"/>
    </location>
</feature>
<comment type="caution">
    <text evidence="8">The sequence shown here is derived from an EMBL/GenBank/DDBJ whole genome shotgun (WGS) entry which is preliminary data.</text>
</comment>
<feature type="domain" description="Core-binding (CB)" evidence="7">
    <location>
        <begin position="69"/>
        <end position="189"/>
    </location>
</feature>
<evidence type="ECO:0000256" key="2">
    <source>
        <dbReference type="ARBA" id="ARBA00023125"/>
    </source>
</evidence>
<dbReference type="InterPro" id="IPR011010">
    <property type="entry name" value="DNA_brk_join_enz"/>
</dbReference>
<dbReference type="PANTHER" id="PTHR30349:SF91">
    <property type="entry name" value="INTA PROTEIN"/>
    <property type="match status" value="1"/>
</dbReference>
<sequence>MTAPRRKKTRANGDGTIYQRKDGRWEAAGYVLAPGNTRKRIRVYGNSRTEAQAKLTEKIAASNRGIPIVTAQGSLAAYLTYWLENVAVHQLRETTHTRYSAVVEQYLIPGLGRKKLAKLTAKDIRTWLNELRTVCRCCARGIDAGRDPRAQASRRPRCCAIGQCCRKRLSPVTLAYIHSVLKSALEHAVREEEIPRNVARNVRTGTPRPRRFNPLTADEARRFLTAAQGHRHAALFELALRTGLRKGELLGLRWEDLDLDGCTATIRRTLQRTRTGGLTTLPTKTISSERRIALPVSCVTSLRAHREHQAREKAHAGSDWQGSGHVFTRFDGYPIEPSTLTKQFNALLRNTHLRPIRFHDLRHSTATLLLEQGVELVVIKELLGHAHIGVTATVYAHVRLRLQRDAIDLLGRVLRNPSEATTGPDEGDDPPLCAAPVR</sequence>
<keyword evidence="1" id="KW-0229">DNA integration</keyword>
<accession>A0ABT3TMZ7</accession>
<dbReference type="Pfam" id="PF00589">
    <property type="entry name" value="Phage_integrase"/>
    <property type="match status" value="1"/>
</dbReference>
<dbReference type="PROSITE" id="PS51898">
    <property type="entry name" value="TYR_RECOMBINASE"/>
    <property type="match status" value="1"/>
</dbReference>